<dbReference type="EMBL" id="MU167262">
    <property type="protein sequence ID" value="KAG0146380.1"/>
    <property type="molecule type" value="Genomic_DNA"/>
</dbReference>
<evidence type="ECO:0000313" key="1">
    <source>
        <dbReference type="EMBL" id="KAG0146380.1"/>
    </source>
</evidence>
<dbReference type="AlphaFoldDB" id="A0A9P6TC74"/>
<name>A0A9P6TC74_9BASI</name>
<reference evidence="1" key="1">
    <citation type="submission" date="2013-11" db="EMBL/GenBank/DDBJ databases">
        <title>Genome sequence of the fusiform rust pathogen reveals effectors for host alternation and coevolution with pine.</title>
        <authorList>
            <consortium name="DOE Joint Genome Institute"/>
            <person name="Smith K."/>
            <person name="Pendleton A."/>
            <person name="Kubisiak T."/>
            <person name="Anderson C."/>
            <person name="Salamov A."/>
            <person name="Aerts A."/>
            <person name="Riley R."/>
            <person name="Clum A."/>
            <person name="Lindquist E."/>
            <person name="Ence D."/>
            <person name="Campbell M."/>
            <person name="Kronenberg Z."/>
            <person name="Feau N."/>
            <person name="Dhillon B."/>
            <person name="Hamelin R."/>
            <person name="Burleigh J."/>
            <person name="Smith J."/>
            <person name="Yandell M."/>
            <person name="Nelson C."/>
            <person name="Grigoriev I."/>
            <person name="Davis J."/>
        </authorList>
    </citation>
    <scope>NUCLEOTIDE SEQUENCE</scope>
    <source>
        <strain evidence="1">G11</strain>
    </source>
</reference>
<comment type="caution">
    <text evidence="1">The sequence shown here is derived from an EMBL/GenBank/DDBJ whole genome shotgun (WGS) entry which is preliminary data.</text>
</comment>
<evidence type="ECO:0000313" key="2">
    <source>
        <dbReference type="Proteomes" id="UP000886653"/>
    </source>
</evidence>
<protein>
    <submittedName>
        <fullName evidence="1">Uncharacterized protein</fullName>
    </submittedName>
</protein>
<proteinExistence type="predicted"/>
<sequence>MNLCHLTSQPNVLHSIDQFLLKRMPANAHRQLFTSPLHHFISIHQNQVN</sequence>
<accession>A0A9P6TC74</accession>
<keyword evidence="2" id="KW-1185">Reference proteome</keyword>
<gene>
    <name evidence="1" type="ORF">CROQUDRAFT_92842</name>
</gene>
<organism evidence="1 2">
    <name type="scientific">Cronartium quercuum f. sp. fusiforme G11</name>
    <dbReference type="NCBI Taxonomy" id="708437"/>
    <lineage>
        <taxon>Eukaryota</taxon>
        <taxon>Fungi</taxon>
        <taxon>Dikarya</taxon>
        <taxon>Basidiomycota</taxon>
        <taxon>Pucciniomycotina</taxon>
        <taxon>Pucciniomycetes</taxon>
        <taxon>Pucciniales</taxon>
        <taxon>Coleosporiaceae</taxon>
        <taxon>Cronartium</taxon>
    </lineage>
</organism>
<dbReference type="Proteomes" id="UP000886653">
    <property type="component" value="Unassembled WGS sequence"/>
</dbReference>